<evidence type="ECO:0000313" key="4">
    <source>
        <dbReference type="EMBL" id="VDD03271.1"/>
    </source>
</evidence>
<organism evidence="4">
    <name type="scientific">Brassica campestris</name>
    <name type="common">Field mustard</name>
    <dbReference type="NCBI Taxonomy" id="3711"/>
    <lineage>
        <taxon>Eukaryota</taxon>
        <taxon>Viridiplantae</taxon>
        <taxon>Streptophyta</taxon>
        <taxon>Embryophyta</taxon>
        <taxon>Tracheophyta</taxon>
        <taxon>Spermatophyta</taxon>
        <taxon>Magnoliopsida</taxon>
        <taxon>eudicotyledons</taxon>
        <taxon>Gunneridae</taxon>
        <taxon>Pentapetalae</taxon>
        <taxon>rosids</taxon>
        <taxon>malvids</taxon>
        <taxon>Brassicales</taxon>
        <taxon>Brassicaceae</taxon>
        <taxon>Brassiceae</taxon>
        <taxon>Brassica</taxon>
    </lineage>
</organism>
<keyword evidence="2" id="KW-0808">Transferase</keyword>
<dbReference type="PANTHER" id="PTHR22753:SF42">
    <property type="entry name" value="SERINE AMINOPEPTIDASE S33 DOMAIN-CONTAINING PROTEIN"/>
    <property type="match status" value="1"/>
</dbReference>
<dbReference type="Pfam" id="PF03982">
    <property type="entry name" value="DAGAT"/>
    <property type="match status" value="1"/>
</dbReference>
<dbReference type="CDD" id="cd07987">
    <property type="entry name" value="LPLAT_MGAT-like"/>
    <property type="match status" value="1"/>
</dbReference>
<dbReference type="GO" id="GO:0019432">
    <property type="term" value="P:triglyceride biosynthetic process"/>
    <property type="evidence" value="ECO:0007669"/>
    <property type="project" value="UniProtKB-ARBA"/>
</dbReference>
<comment type="similarity">
    <text evidence="1">Belongs to the diacylglycerol acyltransferase family.</text>
</comment>
<reference evidence="4" key="1">
    <citation type="submission" date="2018-11" db="EMBL/GenBank/DDBJ databases">
        <authorList>
            <consortium name="Genoscope - CEA"/>
            <person name="William W."/>
        </authorList>
    </citation>
    <scope>NUCLEOTIDE SEQUENCE</scope>
</reference>
<dbReference type="AlphaFoldDB" id="A0A3P6C192"/>
<sequence length="745" mass="84587">MAITDRICPIISSVSTRAYNLDFFYRNSIQRSTSVAYGPRLRGKVKGTVNPYSFSEAAQPEVRKSLNDFFVEAGDFLSTDGGPPRWFSPLECGARAPGSPLLLYLPGIDGTGLGLIRHHRRLGEIFDIWCLHFPVSDRTPSRDIVKLIERTVRSEYHRFPNRPIYIVGESIGACLALDVAASNPDIDLVLILANPVTRFNNFILQPLSGLLEFLPDQVPILIEENFGFKHGYPLATVLETILNGADVAQIGRGIFGDFFATSANLSTLIRILPKGTLLWKLHLLKSASASINSHMYTVKAQTLILLSGRDQWLLNKEDIERLLCTLPKCEVRRFKNNGQFLFLEDGVDLVTIIKFAYFYRRGKTLDYISDYIMPTPFEFKEFEESQKLVTAAISPAFFSTLENGTIVRSLAGIPSEGPVIYVGNHMLLGIELLQLAIHLLKEKNIMLRGLAHPMMFSKTVGSKLPDMQMFDSVRIGGAVPVSSLNFYKLLRSKAHVLLYPGGVREALHRKGEEYKLFWPQHSEFVRIASKFGAKIIPFGVVGEDDLCQMVLDYNDQMKIPFIKNFIQEITQDATKLSTNFLHSLMFLLYSYFLTSCEGRLAAVHNQPATAINDVCISYVYERRSLVTRATTVGLVVVVHLEMAKRSYWIHHHSIVCVNVSKAVRERRQRIAVTALYHRLRYIPRETDEYMIFGWIGAIGRFIRILFGLRWSIDFFSRYSEFVQEWIYDVFATTQFQDIIPRVSDA</sequence>
<proteinExistence type="inferred from homology"/>
<dbReference type="InterPro" id="IPR029058">
    <property type="entry name" value="AB_hydrolase_fold"/>
</dbReference>
<dbReference type="PANTHER" id="PTHR22753">
    <property type="entry name" value="TRANSMEMBRANE PROTEIN 68"/>
    <property type="match status" value="1"/>
</dbReference>
<gene>
    <name evidence="4" type="ORF">BRAA08T32748Z</name>
</gene>
<dbReference type="Gene3D" id="3.40.50.1820">
    <property type="entry name" value="alpha/beta hydrolase"/>
    <property type="match status" value="1"/>
</dbReference>
<dbReference type="SUPFAM" id="SSF53474">
    <property type="entry name" value="alpha/beta-Hydrolases"/>
    <property type="match status" value="1"/>
</dbReference>
<keyword evidence="3" id="KW-0012">Acyltransferase</keyword>
<dbReference type="EMBL" id="LR031575">
    <property type="protein sequence ID" value="VDD03271.1"/>
    <property type="molecule type" value="Genomic_DNA"/>
</dbReference>
<evidence type="ECO:0008006" key="5">
    <source>
        <dbReference type="Google" id="ProtNLM"/>
    </source>
</evidence>
<evidence type="ECO:0000256" key="1">
    <source>
        <dbReference type="ARBA" id="ARBA00005420"/>
    </source>
</evidence>
<evidence type="ECO:0000256" key="2">
    <source>
        <dbReference type="ARBA" id="ARBA00022679"/>
    </source>
</evidence>
<protein>
    <recommendedName>
        <fullName evidence="5">Serine aminopeptidase S33 domain-containing protein</fullName>
    </recommendedName>
</protein>
<name>A0A3P6C192_BRACM</name>
<dbReference type="GO" id="GO:0004144">
    <property type="term" value="F:diacylglycerol O-acyltransferase activity"/>
    <property type="evidence" value="ECO:0007669"/>
    <property type="project" value="UniProtKB-ARBA"/>
</dbReference>
<evidence type="ECO:0000256" key="3">
    <source>
        <dbReference type="ARBA" id="ARBA00023315"/>
    </source>
</evidence>
<dbReference type="InterPro" id="IPR007130">
    <property type="entry name" value="DAGAT"/>
</dbReference>
<accession>A0A3P6C192</accession>